<sequence>DDDEEIVCSDSSILLSKHSKLTRRNSKEPKRVAFQEEVEIILDPFDFIEDIAQSNMSDERIEETQPVGEDSENTPKKTSKAS</sequence>
<reference evidence="3" key="1">
    <citation type="submission" date="2021-01" db="EMBL/GenBank/DDBJ databases">
        <title>Caligus Genome Assembly.</title>
        <authorList>
            <person name="Gallardo-Escarate C."/>
        </authorList>
    </citation>
    <scope>NUCLEOTIDE SEQUENCE [LARGE SCALE GENOMIC DNA]</scope>
</reference>
<name>A0A7T8QRQ2_CALRO</name>
<dbReference type="Proteomes" id="UP000595437">
    <property type="component" value="Chromosome 3"/>
</dbReference>
<evidence type="ECO:0000313" key="3">
    <source>
        <dbReference type="Proteomes" id="UP000595437"/>
    </source>
</evidence>
<gene>
    <name evidence="2" type="ORF">FKW44_005099</name>
</gene>
<feature type="region of interest" description="Disordered" evidence="1">
    <location>
        <begin position="53"/>
        <end position="82"/>
    </location>
</feature>
<evidence type="ECO:0000256" key="1">
    <source>
        <dbReference type="SAM" id="MobiDB-lite"/>
    </source>
</evidence>
<accession>A0A7T8QRQ2</accession>
<dbReference type="EMBL" id="CP045892">
    <property type="protein sequence ID" value="QQP52834.1"/>
    <property type="molecule type" value="Genomic_DNA"/>
</dbReference>
<keyword evidence="3" id="KW-1185">Reference proteome</keyword>
<feature type="non-terminal residue" evidence="2">
    <location>
        <position position="1"/>
    </location>
</feature>
<proteinExistence type="predicted"/>
<dbReference type="AlphaFoldDB" id="A0A7T8QRQ2"/>
<organism evidence="2 3">
    <name type="scientific">Caligus rogercresseyi</name>
    <name type="common">Sea louse</name>
    <dbReference type="NCBI Taxonomy" id="217165"/>
    <lineage>
        <taxon>Eukaryota</taxon>
        <taxon>Metazoa</taxon>
        <taxon>Ecdysozoa</taxon>
        <taxon>Arthropoda</taxon>
        <taxon>Crustacea</taxon>
        <taxon>Multicrustacea</taxon>
        <taxon>Hexanauplia</taxon>
        <taxon>Copepoda</taxon>
        <taxon>Siphonostomatoida</taxon>
        <taxon>Caligidae</taxon>
        <taxon>Caligus</taxon>
    </lineage>
</organism>
<feature type="non-terminal residue" evidence="2">
    <location>
        <position position="82"/>
    </location>
</feature>
<protein>
    <submittedName>
        <fullName evidence="2">Uncharacterized protein</fullName>
    </submittedName>
</protein>
<evidence type="ECO:0000313" key="2">
    <source>
        <dbReference type="EMBL" id="QQP52834.1"/>
    </source>
</evidence>